<gene>
    <name evidence="3" type="ORF">Q8F55_004910</name>
</gene>
<evidence type="ECO:0000313" key="4">
    <source>
        <dbReference type="Proteomes" id="UP001565368"/>
    </source>
</evidence>
<comment type="caution">
    <text evidence="3">The sequence shown here is derived from an EMBL/GenBank/DDBJ whole genome shotgun (WGS) entry which is preliminary data.</text>
</comment>
<keyword evidence="2" id="KW-0812">Transmembrane</keyword>
<feature type="compositionally biased region" description="Basic residues" evidence="1">
    <location>
        <begin position="157"/>
        <end position="166"/>
    </location>
</feature>
<dbReference type="RefSeq" id="XP_069208051.1">
    <property type="nucleotide sequence ID" value="XM_069353409.1"/>
</dbReference>
<dbReference type="Proteomes" id="UP001565368">
    <property type="component" value="Unassembled WGS sequence"/>
</dbReference>
<accession>A0ABR3Q0M7</accession>
<keyword evidence="2" id="KW-1133">Transmembrane helix</keyword>
<protein>
    <recommendedName>
        <fullName evidence="5">Transmembrane protein</fullName>
    </recommendedName>
</protein>
<evidence type="ECO:0000256" key="2">
    <source>
        <dbReference type="SAM" id="Phobius"/>
    </source>
</evidence>
<name>A0ABR3Q0M7_9TREE</name>
<evidence type="ECO:0008006" key="5">
    <source>
        <dbReference type="Google" id="ProtNLM"/>
    </source>
</evidence>
<feature type="region of interest" description="Disordered" evidence="1">
    <location>
        <begin position="122"/>
        <end position="166"/>
    </location>
</feature>
<organism evidence="3 4">
    <name type="scientific">Vanrija albida</name>
    <dbReference type="NCBI Taxonomy" id="181172"/>
    <lineage>
        <taxon>Eukaryota</taxon>
        <taxon>Fungi</taxon>
        <taxon>Dikarya</taxon>
        <taxon>Basidiomycota</taxon>
        <taxon>Agaricomycotina</taxon>
        <taxon>Tremellomycetes</taxon>
        <taxon>Trichosporonales</taxon>
        <taxon>Trichosporonaceae</taxon>
        <taxon>Vanrija</taxon>
    </lineage>
</organism>
<sequence>MSAPALTFHPSTLDSRPHPVLADPFATTPAAMSSAGPLRASPRGAARWVQKAGYATLALSLAPFVVIGLVVRALTQPFNAAYEAYLARTRAAKRETSRRRGRSASFTGGFQSFAVENARREAGNAGAGNGGVNGAKEGQKENAASRTASPVEQDLWRKRKNAAAAN</sequence>
<feature type="region of interest" description="Disordered" evidence="1">
    <location>
        <begin position="1"/>
        <end position="20"/>
    </location>
</feature>
<keyword evidence="2" id="KW-0472">Membrane</keyword>
<keyword evidence="4" id="KW-1185">Reference proteome</keyword>
<proteinExistence type="predicted"/>
<reference evidence="3 4" key="1">
    <citation type="submission" date="2023-08" db="EMBL/GenBank/DDBJ databases">
        <title>Annotated Genome Sequence of Vanrija albida AlHP1.</title>
        <authorList>
            <person name="Herzog R."/>
        </authorList>
    </citation>
    <scope>NUCLEOTIDE SEQUENCE [LARGE SCALE GENOMIC DNA]</scope>
    <source>
        <strain evidence="3 4">AlHP1</strain>
    </source>
</reference>
<evidence type="ECO:0000313" key="3">
    <source>
        <dbReference type="EMBL" id="KAL1408107.1"/>
    </source>
</evidence>
<feature type="transmembrane region" description="Helical" evidence="2">
    <location>
        <begin position="52"/>
        <end position="71"/>
    </location>
</feature>
<dbReference type="GeneID" id="95985953"/>
<dbReference type="EMBL" id="JBBXJM010000004">
    <property type="protein sequence ID" value="KAL1408107.1"/>
    <property type="molecule type" value="Genomic_DNA"/>
</dbReference>
<evidence type="ECO:0000256" key="1">
    <source>
        <dbReference type="SAM" id="MobiDB-lite"/>
    </source>
</evidence>